<dbReference type="InterPro" id="IPR000014">
    <property type="entry name" value="PAS"/>
</dbReference>
<gene>
    <name evidence="14" type="ORF">GETHLI_11980</name>
</gene>
<evidence type="ECO:0000259" key="12">
    <source>
        <dbReference type="PROSITE" id="PS50112"/>
    </source>
</evidence>
<feature type="modified residue" description="4-aspartylphosphate" evidence="9">
    <location>
        <position position="927"/>
    </location>
</feature>
<dbReference type="SMART" id="SM00091">
    <property type="entry name" value="PAS"/>
    <property type="match status" value="2"/>
</dbReference>
<evidence type="ECO:0000256" key="8">
    <source>
        <dbReference type="ARBA" id="ARBA00023012"/>
    </source>
</evidence>
<evidence type="ECO:0000256" key="1">
    <source>
        <dbReference type="ARBA" id="ARBA00000085"/>
    </source>
</evidence>
<dbReference type="EC" id="2.7.13.3" evidence="2"/>
<dbReference type="Pfam" id="PF08448">
    <property type="entry name" value="PAS_4"/>
    <property type="match status" value="1"/>
</dbReference>
<dbReference type="Proteomes" id="UP001165069">
    <property type="component" value="Unassembled WGS sequence"/>
</dbReference>
<dbReference type="PROSITE" id="PS50109">
    <property type="entry name" value="HIS_KIN"/>
    <property type="match status" value="1"/>
</dbReference>
<dbReference type="CDD" id="cd00082">
    <property type="entry name" value="HisKA"/>
    <property type="match status" value="1"/>
</dbReference>
<sequence>MGSDPQAEGVELQQLNRELRAISTCNQTLMRAQDEPTLLGDICRIVCDEAGYRMAWVGYAEHDEAKTVRPVASAGFEEGYLASAQLTWSEATEWGRGPGGTAIRRGETVLVQDIASDPRMAPWREGAARRGYRSTVGLPLKAEDGTAFGVLLIYSSEANVVTPEELRLLEELAGDLAFGITVLRARVERKRAESVMRARLRLLEFAGSHSMDEVLTATLDELEALTGSTIGFYHFVEPDQKTLSLQNWSTNTLLNMCQAAGKGSHYAIDQAGVWVDCVRERRPVIHNDYASLAHKRGLPEGHAPVIREAVVPIFRGSQIKAIIGVGNKPTAYDEPDIGIVSQLGDLSWDIIERMRIEQGLRESEEKFSAAFNASPSLVAITRLADGQILEVNPAYTRMLGYSREESLGRTTSELSIWADQAARDTFLAELKSSGQVTDLETRLRRKDGTLVAVLDSARTIQIQGETYVLSVARDITERKKAEDALRVSEQKFRALAENSPDNIFRYDLGGRVIYANQQVLLTLEGLVHAIYGKTPLELSPEGLYAGGLAELQHYQATLQDVIRTGGMAEVEMHVPDASGGLRTHLVRFRAERDADGKIAGALAFGRDITEKTRLEEQLRQSQKMEAIGQLAGGVAHDFNNILTAIIGFGNLAKMKMKPDDPQQVLIDHILASSDRAAHLTHSLLAFSRKQVLLPKPVDLNAIVQNVGKLLSRLIGEDIELIPRLTGQGLIVMADEGQIEQVLMNLATNARDAMPGGGSLTIATEAKELGADFMSSHGYGKAGKYALMTVSDTGRGMDAKTRERIFEPFFTTKAPEKGTGLGLSMVYGIIKQHEGFINVYSEPGKGTTFRIYLPMVAKATTEARAEPEPLPRGGHERLLLAEDDPVIRNLIGDILREFGYQVLEAVDGMDALDKIIARPGAIDLMILDVVMPKMNGKEVYDAARRMGGQPKTLFISGYTADFISQKGIFEEGVQFLAKPVSPFELLKKIRLILDEKA</sequence>
<dbReference type="Pfam" id="PF02518">
    <property type="entry name" value="HATPase_c"/>
    <property type="match status" value="1"/>
</dbReference>
<dbReference type="SUPFAM" id="SSF55781">
    <property type="entry name" value="GAF domain-like"/>
    <property type="match status" value="2"/>
</dbReference>
<feature type="domain" description="PAS" evidence="12">
    <location>
        <begin position="488"/>
        <end position="519"/>
    </location>
</feature>
<dbReference type="NCBIfam" id="TIGR00229">
    <property type="entry name" value="sensory_box"/>
    <property type="match status" value="2"/>
</dbReference>
<comment type="caution">
    <text evidence="14">The sequence shown here is derived from an EMBL/GenBank/DDBJ whole genome shotgun (WGS) entry which is preliminary data.</text>
</comment>
<feature type="domain" description="Response regulatory" evidence="11">
    <location>
        <begin position="876"/>
        <end position="992"/>
    </location>
</feature>
<dbReference type="RefSeq" id="WP_285571739.1">
    <property type="nucleotide sequence ID" value="NZ_BSDE01000002.1"/>
</dbReference>
<dbReference type="Gene3D" id="3.30.565.10">
    <property type="entry name" value="Histidine kinase-like ATPase, C-terminal domain"/>
    <property type="match status" value="1"/>
</dbReference>
<dbReference type="SMART" id="SM00086">
    <property type="entry name" value="PAC"/>
    <property type="match status" value="2"/>
</dbReference>
<dbReference type="Pfam" id="PF13185">
    <property type="entry name" value="GAF_2"/>
    <property type="match status" value="2"/>
</dbReference>
<dbReference type="Pfam" id="PF00072">
    <property type="entry name" value="Response_reg"/>
    <property type="match status" value="1"/>
</dbReference>
<feature type="domain" description="Histidine kinase" evidence="10">
    <location>
        <begin position="633"/>
        <end position="856"/>
    </location>
</feature>
<keyword evidence="7" id="KW-0067">ATP-binding</keyword>
<dbReference type="InterPro" id="IPR000700">
    <property type="entry name" value="PAS-assoc_C"/>
</dbReference>
<keyword evidence="15" id="KW-1185">Reference proteome</keyword>
<dbReference type="InterPro" id="IPR013656">
    <property type="entry name" value="PAS_4"/>
</dbReference>
<keyword evidence="8" id="KW-0902">Two-component regulatory system</keyword>
<proteinExistence type="predicted"/>
<feature type="domain" description="PAS" evidence="12">
    <location>
        <begin position="363"/>
        <end position="410"/>
    </location>
</feature>
<dbReference type="InterPro" id="IPR004358">
    <property type="entry name" value="Sig_transdc_His_kin-like_C"/>
</dbReference>
<dbReference type="PRINTS" id="PR00344">
    <property type="entry name" value="BCTRLSENSOR"/>
</dbReference>
<dbReference type="SMART" id="SM00388">
    <property type="entry name" value="HisKA"/>
    <property type="match status" value="1"/>
</dbReference>
<dbReference type="InterPro" id="IPR029016">
    <property type="entry name" value="GAF-like_dom_sf"/>
</dbReference>
<dbReference type="SUPFAM" id="SSF47384">
    <property type="entry name" value="Homodimeric domain of signal transducing histidine kinase"/>
    <property type="match status" value="1"/>
</dbReference>
<dbReference type="SMART" id="SM00065">
    <property type="entry name" value="GAF"/>
    <property type="match status" value="2"/>
</dbReference>
<dbReference type="InterPro" id="IPR036097">
    <property type="entry name" value="HisK_dim/P_sf"/>
</dbReference>
<keyword evidence="4" id="KW-0808">Transferase</keyword>
<dbReference type="InterPro" id="IPR035965">
    <property type="entry name" value="PAS-like_dom_sf"/>
</dbReference>
<dbReference type="InterPro" id="IPR011006">
    <property type="entry name" value="CheY-like_superfamily"/>
</dbReference>
<keyword evidence="3 9" id="KW-0597">Phosphoprotein</keyword>
<accession>A0ABQ5QE45</accession>
<dbReference type="PROSITE" id="PS50110">
    <property type="entry name" value="RESPONSE_REGULATORY"/>
    <property type="match status" value="1"/>
</dbReference>
<dbReference type="CDD" id="cd00130">
    <property type="entry name" value="PAS"/>
    <property type="match status" value="2"/>
</dbReference>
<dbReference type="SUPFAM" id="SSF55874">
    <property type="entry name" value="ATPase domain of HSP90 chaperone/DNA topoisomerase II/histidine kinase"/>
    <property type="match status" value="1"/>
</dbReference>
<evidence type="ECO:0000259" key="11">
    <source>
        <dbReference type="PROSITE" id="PS50110"/>
    </source>
</evidence>
<dbReference type="SMART" id="SM00387">
    <property type="entry name" value="HATPase_c"/>
    <property type="match status" value="1"/>
</dbReference>
<dbReference type="InterPro" id="IPR001610">
    <property type="entry name" value="PAC"/>
</dbReference>
<dbReference type="Gene3D" id="3.40.50.2300">
    <property type="match status" value="1"/>
</dbReference>
<dbReference type="SUPFAM" id="SSF52172">
    <property type="entry name" value="CheY-like"/>
    <property type="match status" value="1"/>
</dbReference>
<evidence type="ECO:0000256" key="2">
    <source>
        <dbReference type="ARBA" id="ARBA00012438"/>
    </source>
</evidence>
<evidence type="ECO:0000256" key="3">
    <source>
        <dbReference type="ARBA" id="ARBA00022553"/>
    </source>
</evidence>
<dbReference type="PROSITE" id="PS50113">
    <property type="entry name" value="PAC"/>
    <property type="match status" value="2"/>
</dbReference>
<evidence type="ECO:0000256" key="5">
    <source>
        <dbReference type="ARBA" id="ARBA00022741"/>
    </source>
</evidence>
<feature type="domain" description="PAC" evidence="13">
    <location>
        <begin position="437"/>
        <end position="487"/>
    </location>
</feature>
<feature type="domain" description="PAC" evidence="13">
    <location>
        <begin position="568"/>
        <end position="620"/>
    </location>
</feature>
<dbReference type="InterPro" id="IPR003018">
    <property type="entry name" value="GAF"/>
</dbReference>
<evidence type="ECO:0000256" key="6">
    <source>
        <dbReference type="ARBA" id="ARBA00022777"/>
    </source>
</evidence>
<dbReference type="InterPro" id="IPR036890">
    <property type="entry name" value="HATPase_C_sf"/>
</dbReference>
<dbReference type="PANTHER" id="PTHR43065">
    <property type="entry name" value="SENSOR HISTIDINE KINASE"/>
    <property type="match status" value="1"/>
</dbReference>
<dbReference type="InterPro" id="IPR001789">
    <property type="entry name" value="Sig_transdc_resp-reg_receiver"/>
</dbReference>
<keyword evidence="5" id="KW-0547">Nucleotide-binding</keyword>
<dbReference type="PROSITE" id="PS50112">
    <property type="entry name" value="PAS"/>
    <property type="match status" value="2"/>
</dbReference>
<dbReference type="InterPro" id="IPR003661">
    <property type="entry name" value="HisK_dim/P_dom"/>
</dbReference>
<name>A0ABQ5QE45_9BACT</name>
<dbReference type="Pfam" id="PF00989">
    <property type="entry name" value="PAS"/>
    <property type="match status" value="1"/>
</dbReference>
<evidence type="ECO:0000259" key="10">
    <source>
        <dbReference type="PROSITE" id="PS50109"/>
    </source>
</evidence>
<dbReference type="PANTHER" id="PTHR43065:SF42">
    <property type="entry name" value="TWO-COMPONENT SENSOR PPRA"/>
    <property type="match status" value="1"/>
</dbReference>
<dbReference type="Gene3D" id="3.30.450.20">
    <property type="entry name" value="PAS domain"/>
    <property type="match status" value="2"/>
</dbReference>
<dbReference type="InterPro" id="IPR005467">
    <property type="entry name" value="His_kinase_dom"/>
</dbReference>
<reference evidence="14 15" key="1">
    <citation type="journal article" date="2023" name="Antonie Van Leeuwenhoek">
        <title>Mesoterricola silvestris gen. nov., sp. nov., Mesoterricola sediminis sp. nov., Geothrix oryzae sp. nov., Geothrix edaphica sp. nov., Geothrix rubra sp. nov., and Geothrix limicola sp. nov., six novel members of Acidobacteriota isolated from soils.</title>
        <authorList>
            <person name="Itoh H."/>
            <person name="Sugisawa Y."/>
            <person name="Mise K."/>
            <person name="Xu Z."/>
            <person name="Kuniyasu M."/>
            <person name="Ushijima N."/>
            <person name="Kawano K."/>
            <person name="Kobayashi E."/>
            <person name="Shiratori Y."/>
            <person name="Masuda Y."/>
            <person name="Senoo K."/>
        </authorList>
    </citation>
    <scope>NUCLEOTIDE SEQUENCE [LARGE SCALE GENOMIC DNA]</scope>
    <source>
        <strain evidence="14 15">Red804</strain>
    </source>
</reference>
<comment type="catalytic activity">
    <reaction evidence="1">
        <text>ATP + protein L-histidine = ADP + protein N-phospho-L-histidine.</text>
        <dbReference type="EC" id="2.7.13.3"/>
    </reaction>
</comment>
<dbReference type="SMART" id="SM00448">
    <property type="entry name" value="REC"/>
    <property type="match status" value="1"/>
</dbReference>
<evidence type="ECO:0000256" key="4">
    <source>
        <dbReference type="ARBA" id="ARBA00022679"/>
    </source>
</evidence>
<evidence type="ECO:0000256" key="7">
    <source>
        <dbReference type="ARBA" id="ARBA00022840"/>
    </source>
</evidence>
<dbReference type="Gene3D" id="3.30.450.40">
    <property type="match status" value="2"/>
</dbReference>
<dbReference type="SUPFAM" id="SSF55785">
    <property type="entry name" value="PYP-like sensor domain (PAS domain)"/>
    <property type="match status" value="2"/>
</dbReference>
<dbReference type="Gene3D" id="1.10.287.130">
    <property type="match status" value="1"/>
</dbReference>
<evidence type="ECO:0000313" key="15">
    <source>
        <dbReference type="Proteomes" id="UP001165069"/>
    </source>
</evidence>
<evidence type="ECO:0000259" key="13">
    <source>
        <dbReference type="PROSITE" id="PS50113"/>
    </source>
</evidence>
<dbReference type="InterPro" id="IPR013767">
    <property type="entry name" value="PAS_fold"/>
</dbReference>
<dbReference type="Pfam" id="PF00512">
    <property type="entry name" value="HisKA"/>
    <property type="match status" value="1"/>
</dbReference>
<evidence type="ECO:0000313" key="14">
    <source>
        <dbReference type="EMBL" id="GLH72696.1"/>
    </source>
</evidence>
<dbReference type="EMBL" id="BSDE01000002">
    <property type="protein sequence ID" value="GLH72696.1"/>
    <property type="molecule type" value="Genomic_DNA"/>
</dbReference>
<organism evidence="14 15">
    <name type="scientific">Geothrix limicola</name>
    <dbReference type="NCBI Taxonomy" id="2927978"/>
    <lineage>
        <taxon>Bacteria</taxon>
        <taxon>Pseudomonadati</taxon>
        <taxon>Acidobacteriota</taxon>
        <taxon>Holophagae</taxon>
        <taxon>Holophagales</taxon>
        <taxon>Holophagaceae</taxon>
        <taxon>Geothrix</taxon>
    </lineage>
</organism>
<dbReference type="InterPro" id="IPR003594">
    <property type="entry name" value="HATPase_dom"/>
</dbReference>
<keyword evidence="6" id="KW-0418">Kinase</keyword>
<protein>
    <recommendedName>
        <fullName evidence="2">histidine kinase</fullName>
        <ecNumber evidence="2">2.7.13.3</ecNumber>
    </recommendedName>
</protein>
<evidence type="ECO:0000256" key="9">
    <source>
        <dbReference type="PROSITE-ProRule" id="PRU00169"/>
    </source>
</evidence>